<protein>
    <submittedName>
        <fullName evidence="1">Uncharacterized protein</fullName>
    </submittedName>
</protein>
<dbReference type="RefSeq" id="WP_106338275.1">
    <property type="nucleotide sequence ID" value="NZ_PVZS01000021.1"/>
</dbReference>
<dbReference type="Proteomes" id="UP000239772">
    <property type="component" value="Unassembled WGS sequence"/>
</dbReference>
<dbReference type="OrthoDB" id="7280567at2"/>
<evidence type="ECO:0000313" key="1">
    <source>
        <dbReference type="EMBL" id="PSC03706.1"/>
    </source>
</evidence>
<name>A0A2T1HPZ3_9HYPH</name>
<evidence type="ECO:0000313" key="2">
    <source>
        <dbReference type="Proteomes" id="UP000239772"/>
    </source>
</evidence>
<dbReference type="AlphaFoldDB" id="A0A2T1HPZ3"/>
<sequence>MDKFNLIAGARRAMERAVMDSVPVNSRAWRSMLAQAALAFVGLVGLTAAFLLAFDPYGAAPWSGGKPPALMDLNQRFMYPQVVRSHRFDSAVFGTSTIRLLNPDRIDQLFGVRSANLAMNSATAWEQSRIADLFLRETPHPKLIIMGLDPLWCEEDADSPAKRLTFRAFPDSFYDDNRWNDWPHLFNLKGLEVAWRLAAHQFGLMRERLGANGYEVFTPPESQYDLQKARSHIYEGGGPQSALRPPVQVSGEQRASWRFPALDWLSSLLGRLPPETRAVLVFPPRHVNGQDAEGSLGKARDAECKARVAKVAAGRATVVDFRFPSAITRRDENFWDSLHYRLPIAERIATGLHEAVKGGGDRDGGVYHVLETARAVN</sequence>
<accession>A0A2T1HPZ3</accession>
<keyword evidence="2" id="KW-1185">Reference proteome</keyword>
<organism evidence="1 2">
    <name type="scientific">Alsobacter soli</name>
    <dbReference type="NCBI Taxonomy" id="2109933"/>
    <lineage>
        <taxon>Bacteria</taxon>
        <taxon>Pseudomonadati</taxon>
        <taxon>Pseudomonadota</taxon>
        <taxon>Alphaproteobacteria</taxon>
        <taxon>Hyphomicrobiales</taxon>
        <taxon>Alsobacteraceae</taxon>
        <taxon>Alsobacter</taxon>
    </lineage>
</organism>
<reference evidence="2" key="1">
    <citation type="submission" date="2018-03" db="EMBL/GenBank/DDBJ databases">
        <authorList>
            <person name="Sun L."/>
            <person name="Liu H."/>
            <person name="Chen W."/>
            <person name="Huang K."/>
            <person name="Liu W."/>
            <person name="Gao X."/>
        </authorList>
    </citation>
    <scope>NUCLEOTIDE SEQUENCE [LARGE SCALE GENOMIC DNA]</scope>
    <source>
        <strain evidence="2">SH9</strain>
    </source>
</reference>
<proteinExistence type="predicted"/>
<dbReference type="EMBL" id="PVZS01000021">
    <property type="protein sequence ID" value="PSC03706.1"/>
    <property type="molecule type" value="Genomic_DNA"/>
</dbReference>
<comment type="caution">
    <text evidence="1">The sequence shown here is derived from an EMBL/GenBank/DDBJ whole genome shotgun (WGS) entry which is preliminary data.</text>
</comment>
<gene>
    <name evidence="1" type="ORF">SLNSH_17325</name>
</gene>